<dbReference type="PANTHER" id="PTHR34071:SF2">
    <property type="entry name" value="FLAVIN-NUCLEOTIDE-BINDING PROTEIN"/>
    <property type="match status" value="1"/>
</dbReference>
<dbReference type="EMBL" id="DYXE01000032">
    <property type="protein sequence ID" value="HJH49241.1"/>
    <property type="molecule type" value="Genomic_DNA"/>
</dbReference>
<accession>A0A9D2VWZ8</accession>
<reference evidence="1" key="1">
    <citation type="journal article" date="2021" name="PeerJ">
        <title>Extensive microbial diversity within the chicken gut microbiome revealed by metagenomics and culture.</title>
        <authorList>
            <person name="Gilroy R."/>
            <person name="Ravi A."/>
            <person name="Getino M."/>
            <person name="Pursley I."/>
            <person name="Horton D.L."/>
            <person name="Alikhan N.F."/>
            <person name="Baker D."/>
            <person name="Gharbi K."/>
            <person name="Hall N."/>
            <person name="Watson M."/>
            <person name="Adriaenssens E.M."/>
            <person name="Foster-Nyarko E."/>
            <person name="Jarju S."/>
            <person name="Secka A."/>
            <person name="Antonio M."/>
            <person name="Oren A."/>
            <person name="Chaudhuri R.R."/>
            <person name="La Ragione R."/>
            <person name="Hildebrand F."/>
            <person name="Pallen M.J."/>
        </authorList>
    </citation>
    <scope>NUCLEOTIDE SEQUENCE</scope>
    <source>
        <strain evidence="1">USAMLcec4-12693</strain>
    </source>
</reference>
<dbReference type="Proteomes" id="UP000813420">
    <property type="component" value="Unassembled WGS sequence"/>
</dbReference>
<gene>
    <name evidence="1" type="ORF">K8V39_03140</name>
</gene>
<dbReference type="Gene3D" id="2.30.110.10">
    <property type="entry name" value="Electron Transport, Fmn-binding Protein, Chain A"/>
    <property type="match status" value="1"/>
</dbReference>
<comment type="caution">
    <text evidence="1">The sequence shown here is derived from an EMBL/GenBank/DDBJ whole genome shotgun (WGS) entry which is preliminary data.</text>
</comment>
<dbReference type="SUPFAM" id="SSF50475">
    <property type="entry name" value="FMN-binding split barrel"/>
    <property type="match status" value="1"/>
</dbReference>
<proteinExistence type="predicted"/>
<dbReference type="RefSeq" id="WP_277271694.1">
    <property type="nucleotide sequence ID" value="NZ_DYXE01000032.1"/>
</dbReference>
<dbReference type="AlphaFoldDB" id="A0A9D2VWZ8"/>
<dbReference type="InterPro" id="IPR024747">
    <property type="entry name" value="Pyridox_Oxase-rel"/>
</dbReference>
<evidence type="ECO:0000313" key="1">
    <source>
        <dbReference type="EMBL" id="HJH49241.1"/>
    </source>
</evidence>
<name>A0A9D2VWZ8_9FIRM</name>
<reference evidence="1" key="2">
    <citation type="submission" date="2021-09" db="EMBL/GenBank/DDBJ databases">
        <authorList>
            <person name="Gilroy R."/>
        </authorList>
    </citation>
    <scope>NUCLEOTIDE SEQUENCE</scope>
    <source>
        <strain evidence="1">USAMLcec4-12693</strain>
    </source>
</reference>
<dbReference type="PANTHER" id="PTHR34071">
    <property type="entry name" value="5-NITROIMIDAZOLE ANTIBIOTICS RESISTANCE PROTEIN, NIMA-FAMILY-RELATED PROTEIN-RELATED"/>
    <property type="match status" value="1"/>
</dbReference>
<protein>
    <submittedName>
        <fullName evidence="1">Pyridoxamine 5'-phosphate oxidase family protein</fullName>
    </submittedName>
</protein>
<evidence type="ECO:0000313" key="2">
    <source>
        <dbReference type="Proteomes" id="UP000813420"/>
    </source>
</evidence>
<organism evidence="1 2">
    <name type="scientific">Merdimonas faecis</name>
    <dbReference type="NCBI Taxonomy" id="1653435"/>
    <lineage>
        <taxon>Bacteria</taxon>
        <taxon>Bacillati</taxon>
        <taxon>Bacillota</taxon>
        <taxon>Clostridia</taxon>
        <taxon>Lachnospirales</taxon>
        <taxon>Lachnospiraceae</taxon>
        <taxon>Merdimonas</taxon>
    </lineage>
</organism>
<sequence length="163" mass="18729">MRRKEREVTDIKEIREVLDSCKVCRLGIADEGGAYIVPLNYGYRLEDGVLTLYFHGAKEGKKLDLIRKNPEVGFEMDGRHELMEGDKACQYSYYFASVIGKGKAVIVEDPEEKLRALEILMKHQTGKDFSEFRENPRLERTVGILKVESEVYTCKKHEPVKAV</sequence>
<dbReference type="Pfam" id="PF12900">
    <property type="entry name" value="Pyridox_ox_2"/>
    <property type="match status" value="1"/>
</dbReference>
<dbReference type="InterPro" id="IPR012349">
    <property type="entry name" value="Split_barrel_FMN-bd"/>
</dbReference>